<dbReference type="InterPro" id="IPR014722">
    <property type="entry name" value="Rib_uL2_dom2"/>
</dbReference>
<dbReference type="InterPro" id="IPR012340">
    <property type="entry name" value="NA-bd_OB-fold"/>
</dbReference>
<dbReference type="EMBL" id="JAERKF010000005">
    <property type="protein sequence ID" value="MBS1010200.1"/>
    <property type="molecule type" value="Genomic_DNA"/>
</dbReference>
<dbReference type="Gene3D" id="2.30.30.30">
    <property type="match status" value="1"/>
</dbReference>
<evidence type="ECO:0000259" key="9">
    <source>
        <dbReference type="SMART" id="SM01382"/>
    </source>
</evidence>
<dbReference type="GO" id="GO:0019843">
    <property type="term" value="F:rRNA binding"/>
    <property type="evidence" value="ECO:0007669"/>
    <property type="project" value="UniProtKB-UniRule"/>
</dbReference>
<evidence type="ECO:0000313" key="11">
    <source>
        <dbReference type="EMBL" id="MBS1010200.1"/>
    </source>
</evidence>
<dbReference type="SUPFAM" id="SSF50104">
    <property type="entry name" value="Translation proteins SH3-like domain"/>
    <property type="match status" value="1"/>
</dbReference>
<accession>A0A0C1Q0L5</accession>
<feature type="compositionally biased region" description="Basic residues" evidence="8">
    <location>
        <begin position="257"/>
        <end position="266"/>
    </location>
</feature>
<evidence type="ECO:0000256" key="2">
    <source>
        <dbReference type="ARBA" id="ARBA00022730"/>
    </source>
</evidence>
<dbReference type="HAMAP" id="MF_01320_B">
    <property type="entry name" value="Ribosomal_uL2_B"/>
    <property type="match status" value="1"/>
</dbReference>
<dbReference type="Gene3D" id="4.10.950.10">
    <property type="entry name" value="Ribosomal protein L2, domain 3"/>
    <property type="match status" value="1"/>
</dbReference>
<reference evidence="12 14" key="1">
    <citation type="submission" date="2017-09" db="EMBL/GenBank/DDBJ databases">
        <title>Genome sequence of Lactobacillus brevis D7.</title>
        <authorList>
            <person name="Kwon M.-S."/>
            <person name="Lim S.K."/>
            <person name="Choi H.-J."/>
        </authorList>
    </citation>
    <scope>NUCLEOTIDE SEQUENCE [LARGE SCALE GENOMIC DNA]</scope>
    <source>
        <strain evidence="12 14">D7</strain>
    </source>
</reference>
<dbReference type="Pfam" id="PF03947">
    <property type="entry name" value="Ribosomal_L2_C"/>
    <property type="match status" value="1"/>
</dbReference>
<dbReference type="SMART" id="SM01382">
    <property type="entry name" value="Ribosomal_L2_C"/>
    <property type="match status" value="1"/>
</dbReference>
<dbReference type="InterPro" id="IPR008991">
    <property type="entry name" value="Translation_prot_SH3-like_sf"/>
</dbReference>
<name>A0A0C1Q0L5_LEVBR</name>
<evidence type="ECO:0000313" key="15">
    <source>
        <dbReference type="Proteomes" id="UP000307074"/>
    </source>
</evidence>
<organism evidence="11 16">
    <name type="scientific">Levilactobacillus brevis</name>
    <name type="common">Lactobacillus brevis</name>
    <dbReference type="NCBI Taxonomy" id="1580"/>
    <lineage>
        <taxon>Bacteria</taxon>
        <taxon>Bacillati</taxon>
        <taxon>Bacillota</taxon>
        <taxon>Bacilli</taxon>
        <taxon>Lactobacillales</taxon>
        <taxon>Lactobacillaceae</taxon>
        <taxon>Levilactobacillus</taxon>
    </lineage>
</organism>
<evidence type="ECO:0000313" key="16">
    <source>
        <dbReference type="Proteomes" id="UP000676478"/>
    </source>
</evidence>
<dbReference type="PROSITE" id="PS00467">
    <property type="entry name" value="RIBOSOMAL_L2"/>
    <property type="match status" value="1"/>
</dbReference>
<dbReference type="GO" id="GO:0016740">
    <property type="term" value="F:transferase activity"/>
    <property type="evidence" value="ECO:0007669"/>
    <property type="project" value="InterPro"/>
</dbReference>
<dbReference type="EMBL" id="NVYO01000001">
    <property type="protein sequence ID" value="PBQ24302.1"/>
    <property type="molecule type" value="Genomic_DNA"/>
</dbReference>
<comment type="subunit">
    <text evidence="7">Part of the 50S ribosomal subunit. Forms a bridge to the 30S subunit in the 70S ribosome.</text>
</comment>
<dbReference type="OrthoDB" id="9778722at2"/>
<evidence type="ECO:0000256" key="4">
    <source>
        <dbReference type="ARBA" id="ARBA00022980"/>
    </source>
</evidence>
<evidence type="ECO:0000256" key="1">
    <source>
        <dbReference type="ARBA" id="ARBA00005636"/>
    </source>
</evidence>
<reference evidence="11" key="4">
    <citation type="submission" date="2022-09" db="EMBL/GenBank/DDBJ databases">
        <title>Genome-inferred correspondence between phylogeny and metabolic traits in the wild Drosophila gut microbiome.</title>
        <authorList>
            <person name="Bueno E."/>
            <person name="Blow F."/>
            <person name="Douglas A.E."/>
        </authorList>
    </citation>
    <scope>NUCLEOTIDE SEQUENCE</scope>
    <source>
        <strain evidence="11">Dm-2019-70</strain>
    </source>
</reference>
<dbReference type="FunFam" id="2.40.50.140:FF:000003">
    <property type="entry name" value="50S ribosomal protein L2"/>
    <property type="match status" value="1"/>
</dbReference>
<dbReference type="Gene3D" id="2.40.50.140">
    <property type="entry name" value="Nucleic acid-binding proteins"/>
    <property type="match status" value="1"/>
</dbReference>
<evidence type="ECO:0000313" key="14">
    <source>
        <dbReference type="Proteomes" id="UP000217918"/>
    </source>
</evidence>
<dbReference type="FunFam" id="2.30.30.30:FF:000001">
    <property type="entry name" value="50S ribosomal protein L2"/>
    <property type="match status" value="1"/>
</dbReference>
<dbReference type="InterPro" id="IPR022671">
    <property type="entry name" value="Ribosomal_uL2_CS"/>
</dbReference>
<comment type="similarity">
    <text evidence="1 7">Belongs to the universal ribosomal protein uL2 family.</text>
</comment>
<evidence type="ECO:0000256" key="6">
    <source>
        <dbReference type="ARBA" id="ARBA00035242"/>
    </source>
</evidence>
<feature type="domain" description="Large ribosomal subunit protein uL2 RNA-binding" evidence="10">
    <location>
        <begin position="43"/>
        <end position="119"/>
    </location>
</feature>
<evidence type="ECO:0000256" key="7">
    <source>
        <dbReference type="HAMAP-Rule" id="MF_01320"/>
    </source>
</evidence>
<dbReference type="PIRSF" id="PIRSF002158">
    <property type="entry name" value="Ribosomal_L2"/>
    <property type="match status" value="1"/>
</dbReference>
<dbReference type="EMBL" id="CP031198">
    <property type="protein sequence ID" value="QCZ53748.1"/>
    <property type="molecule type" value="Genomic_DNA"/>
</dbReference>
<feature type="compositionally biased region" description="Polar residues" evidence="8">
    <location>
        <begin position="35"/>
        <end position="44"/>
    </location>
</feature>
<evidence type="ECO:0000259" key="10">
    <source>
        <dbReference type="SMART" id="SM01383"/>
    </source>
</evidence>
<evidence type="ECO:0000313" key="13">
    <source>
        <dbReference type="EMBL" id="QCZ53748.1"/>
    </source>
</evidence>
<dbReference type="Proteomes" id="UP000676478">
    <property type="component" value="Unassembled WGS sequence"/>
</dbReference>
<feature type="region of interest" description="Disordered" evidence="8">
    <location>
        <begin position="226"/>
        <end position="282"/>
    </location>
</feature>
<dbReference type="InterPro" id="IPR014726">
    <property type="entry name" value="Ribosomal_uL2_dom3"/>
</dbReference>
<dbReference type="GO" id="GO:0003735">
    <property type="term" value="F:structural constituent of ribosome"/>
    <property type="evidence" value="ECO:0007669"/>
    <property type="project" value="InterPro"/>
</dbReference>
<proteinExistence type="inferred from homology"/>
<dbReference type="FunFam" id="4.10.950.10:FF:000001">
    <property type="entry name" value="50S ribosomal protein L2"/>
    <property type="match status" value="1"/>
</dbReference>
<gene>
    <name evidence="7 11" type="primary">rplB</name>
    <name evidence="12" type="ORF">CNR29_09855</name>
    <name evidence="11" type="ORF">JK167_05065</name>
    <name evidence="13" type="ORF">UCCLBBS449_1818</name>
</gene>
<keyword evidence="4 7" id="KW-0689">Ribosomal protein</keyword>
<evidence type="ECO:0000313" key="12">
    <source>
        <dbReference type="EMBL" id="PBQ24302.1"/>
    </source>
</evidence>
<dbReference type="GO" id="GO:0015934">
    <property type="term" value="C:large ribosomal subunit"/>
    <property type="evidence" value="ECO:0007669"/>
    <property type="project" value="InterPro"/>
</dbReference>
<reference evidence="11" key="3">
    <citation type="submission" date="2020-12" db="EMBL/GenBank/DDBJ databases">
        <authorList>
            <person name="Mcmullen J.G."/>
        </authorList>
    </citation>
    <scope>NUCLEOTIDE SEQUENCE</scope>
    <source>
        <strain evidence="11">Dm-2019-70</strain>
    </source>
</reference>
<dbReference type="InterPro" id="IPR005880">
    <property type="entry name" value="Ribosomal_uL2_bac/org-type"/>
</dbReference>
<dbReference type="InterPro" id="IPR022669">
    <property type="entry name" value="Ribosomal_uL2_C"/>
</dbReference>
<dbReference type="Proteomes" id="UP000307074">
    <property type="component" value="Chromosome"/>
</dbReference>
<keyword evidence="2 7" id="KW-0699">rRNA-binding</keyword>
<feature type="domain" description="Large ribosomal subunit protein uL2 C-terminal" evidence="9">
    <location>
        <begin position="125"/>
        <end position="256"/>
    </location>
</feature>
<sequence length="282" mass="30649">MAIKKYKPTSNGRRNMTSLVYKDVITKTTPEKSLLDSQSHSAGRNNAGKMTVRHRGGGNKRQYRIIDFKRIKDDVPATVKAIEYDPNRTANIALLVYADGVKSYIIAPKGLKVGDKVQSGPEADIKTGNALPLKNIPFGTVIHNIELKPGKGGQLVRSAGTSAQLLGKANDEKYVLVRLSSGEVRMILSVNRATIGAVGNEEHELVNVGKAGRTRWAGQRPHVRGSVMNPNDHPHGGGEGKAPVGLPSPLSPWGKKTVGKKTRSKKNKTEKFIVRHRKGSKM</sequence>
<feature type="region of interest" description="Disordered" evidence="8">
    <location>
        <begin position="31"/>
        <end position="56"/>
    </location>
</feature>
<evidence type="ECO:0000256" key="3">
    <source>
        <dbReference type="ARBA" id="ARBA00022884"/>
    </source>
</evidence>
<keyword evidence="3 7" id="KW-0694">RNA-binding</keyword>
<reference evidence="13 15" key="2">
    <citation type="submission" date="2018-07" db="EMBL/GenBank/DDBJ databases">
        <authorList>
            <person name="Feyereisen M."/>
        </authorList>
    </citation>
    <scope>NUCLEOTIDE SEQUENCE [LARGE SCALE GENOMIC DNA]</scope>
    <source>
        <strain evidence="13 15">UCCLBBS449</strain>
    </source>
</reference>
<dbReference type="NCBIfam" id="TIGR01171">
    <property type="entry name" value="rplB_bact"/>
    <property type="match status" value="1"/>
</dbReference>
<evidence type="ECO:0000256" key="5">
    <source>
        <dbReference type="ARBA" id="ARBA00023274"/>
    </source>
</evidence>
<comment type="function">
    <text evidence="7">One of the primary rRNA binding proteins. Required for association of the 30S and 50S subunits to form the 70S ribosome, for tRNA binding and peptide bond formation. It has been suggested to have peptidyltransferase activity; this is somewhat controversial. Makes several contacts with the 16S rRNA in the 70S ribosome.</text>
</comment>
<dbReference type="SMART" id="SM01383">
    <property type="entry name" value="Ribosomal_L2"/>
    <property type="match status" value="1"/>
</dbReference>
<protein>
    <recommendedName>
        <fullName evidence="6 7">Large ribosomal subunit protein uL2</fullName>
    </recommendedName>
</protein>
<dbReference type="GO" id="GO:0002181">
    <property type="term" value="P:cytoplasmic translation"/>
    <property type="evidence" value="ECO:0007669"/>
    <property type="project" value="TreeGrafter"/>
</dbReference>
<keyword evidence="5 7" id="KW-0687">Ribonucleoprotein</keyword>
<dbReference type="PANTHER" id="PTHR13691:SF5">
    <property type="entry name" value="LARGE RIBOSOMAL SUBUNIT PROTEIN UL2M"/>
    <property type="match status" value="1"/>
</dbReference>
<dbReference type="InterPro" id="IPR002171">
    <property type="entry name" value="Ribosomal_uL2"/>
</dbReference>
<dbReference type="RefSeq" id="WP_024526563.1">
    <property type="nucleotide sequence ID" value="NZ_BJLW01000006.1"/>
</dbReference>
<evidence type="ECO:0000256" key="8">
    <source>
        <dbReference type="SAM" id="MobiDB-lite"/>
    </source>
</evidence>
<dbReference type="AlphaFoldDB" id="A0A0C1Q0L5"/>
<dbReference type="InterPro" id="IPR022666">
    <property type="entry name" value="Ribosomal_uL2_RNA-bd_dom"/>
</dbReference>
<dbReference type="Proteomes" id="UP000217918">
    <property type="component" value="Unassembled WGS sequence"/>
</dbReference>
<dbReference type="SUPFAM" id="SSF50249">
    <property type="entry name" value="Nucleic acid-binding proteins"/>
    <property type="match status" value="1"/>
</dbReference>
<dbReference type="PANTHER" id="PTHR13691">
    <property type="entry name" value="RIBOSOMAL PROTEIN L2"/>
    <property type="match status" value="1"/>
</dbReference>
<dbReference type="Pfam" id="PF00181">
    <property type="entry name" value="Ribosomal_L2_N"/>
    <property type="match status" value="1"/>
</dbReference>
<dbReference type="GeneID" id="56993548"/>